<comment type="caution">
    <text evidence="12">The sequence shown here is derived from an EMBL/GenBank/DDBJ whole genome shotgun (WGS) entry which is preliminary data.</text>
</comment>
<keyword evidence="2 10" id="KW-0732">Signal</keyword>
<evidence type="ECO:0000256" key="6">
    <source>
        <dbReference type="ARBA" id="ARBA00023316"/>
    </source>
</evidence>
<comment type="similarity">
    <text evidence="1 9">Belongs to the peptidase S11 family.</text>
</comment>
<evidence type="ECO:0000256" key="7">
    <source>
        <dbReference type="PIRSR" id="PIRSR618044-1"/>
    </source>
</evidence>
<evidence type="ECO:0000256" key="5">
    <source>
        <dbReference type="ARBA" id="ARBA00022984"/>
    </source>
</evidence>
<feature type="active site" description="Proton acceptor" evidence="7">
    <location>
        <position position="88"/>
    </location>
</feature>
<evidence type="ECO:0000256" key="9">
    <source>
        <dbReference type="RuleBase" id="RU004016"/>
    </source>
</evidence>
<protein>
    <submittedName>
        <fullName evidence="12">D-alanyl-D-alanine carboxypeptidase</fullName>
    </submittedName>
</protein>
<dbReference type="GO" id="GO:0071555">
    <property type="term" value="P:cell wall organization"/>
    <property type="evidence" value="ECO:0007669"/>
    <property type="project" value="UniProtKB-KW"/>
</dbReference>
<dbReference type="InterPro" id="IPR012338">
    <property type="entry name" value="Beta-lactam/transpept-like"/>
</dbReference>
<evidence type="ECO:0000256" key="4">
    <source>
        <dbReference type="ARBA" id="ARBA00022960"/>
    </source>
</evidence>
<dbReference type="GO" id="GO:0006508">
    <property type="term" value="P:proteolysis"/>
    <property type="evidence" value="ECO:0007669"/>
    <property type="project" value="InterPro"/>
</dbReference>
<dbReference type="GO" id="GO:0008360">
    <property type="term" value="P:regulation of cell shape"/>
    <property type="evidence" value="ECO:0007669"/>
    <property type="project" value="UniProtKB-KW"/>
</dbReference>
<dbReference type="Gene3D" id="3.40.710.10">
    <property type="entry name" value="DD-peptidase/beta-lactamase superfamily"/>
    <property type="match status" value="1"/>
</dbReference>
<accession>A0A8J6PGT5</accession>
<evidence type="ECO:0000256" key="2">
    <source>
        <dbReference type="ARBA" id="ARBA00022729"/>
    </source>
</evidence>
<dbReference type="PANTHER" id="PTHR21581:SF6">
    <property type="entry name" value="TRAFFICKING PROTEIN PARTICLE COMPLEX SUBUNIT 12"/>
    <property type="match status" value="1"/>
</dbReference>
<sequence>MTALAFSSTRSWRALPSSFGRIAAALLVAASLAGCSTSNTLEVKPTASVTASSFVDGKYAALVIDAANGKVLYAVNERSPRYPASLTKMMTLYILFEALQSGQVNMATQIPVSVSAASQPPSKIGLRPGETIDVDTAIRALAVKSGNDVAAAVGEYFGGGTEEGAAALMTAKARSLGMNATTFRNASGLPDPLQTTTARDMAVLGLALQKRFPQHFHYFSDTQFAFKGKVIRGHNDMLGRVQGVDGIKTGYIRASGFNIVTSVNRGGRRLIVVVMGGDTARKRNAHVEELIERYLPSSPFAQPSAVLSTGL</sequence>
<keyword evidence="12" id="KW-0645">Protease</keyword>
<feature type="active site" description="Acyl-ester intermediate" evidence="7">
    <location>
        <position position="85"/>
    </location>
</feature>
<dbReference type="PRINTS" id="PR00725">
    <property type="entry name" value="DADACBPTASE1"/>
</dbReference>
<feature type="signal peptide" evidence="10">
    <location>
        <begin position="1"/>
        <end position="33"/>
    </location>
</feature>
<dbReference type="PANTHER" id="PTHR21581">
    <property type="entry name" value="D-ALANYL-D-ALANINE CARBOXYPEPTIDASE"/>
    <property type="match status" value="1"/>
</dbReference>
<feature type="active site" evidence="7">
    <location>
        <position position="145"/>
    </location>
</feature>
<proteinExistence type="inferred from homology"/>
<feature type="domain" description="Peptidase S11 D-alanyl-D-alanine carboxypeptidase A N-terminal" evidence="11">
    <location>
        <begin position="60"/>
        <end position="278"/>
    </location>
</feature>
<evidence type="ECO:0000256" key="1">
    <source>
        <dbReference type="ARBA" id="ARBA00007164"/>
    </source>
</evidence>
<dbReference type="InterPro" id="IPR018044">
    <property type="entry name" value="Peptidase_S11"/>
</dbReference>
<evidence type="ECO:0000313" key="12">
    <source>
        <dbReference type="EMBL" id="MBD0413688.1"/>
    </source>
</evidence>
<evidence type="ECO:0000256" key="3">
    <source>
        <dbReference type="ARBA" id="ARBA00022801"/>
    </source>
</evidence>
<reference evidence="12" key="1">
    <citation type="submission" date="2020-09" db="EMBL/GenBank/DDBJ databases">
        <title>Genome seq and assembly of Tianweitania sp.</title>
        <authorList>
            <person name="Chhetri G."/>
        </authorList>
    </citation>
    <scope>NUCLEOTIDE SEQUENCE</scope>
    <source>
        <strain evidence="12">Rool2</strain>
    </source>
</reference>
<evidence type="ECO:0000256" key="8">
    <source>
        <dbReference type="PIRSR" id="PIRSR618044-2"/>
    </source>
</evidence>
<keyword evidence="4" id="KW-0133">Cell shape</keyword>
<dbReference type="RefSeq" id="WP_188163104.1">
    <property type="nucleotide sequence ID" value="NZ_JACVVX010000001.1"/>
</dbReference>
<dbReference type="GO" id="GO:0009002">
    <property type="term" value="F:serine-type D-Ala-D-Ala carboxypeptidase activity"/>
    <property type="evidence" value="ECO:0007669"/>
    <property type="project" value="InterPro"/>
</dbReference>
<keyword evidence="6" id="KW-0961">Cell wall biogenesis/degradation</keyword>
<dbReference type="AlphaFoldDB" id="A0A8J6PGT5"/>
<keyword evidence="12" id="KW-0121">Carboxypeptidase</keyword>
<evidence type="ECO:0000259" key="11">
    <source>
        <dbReference type="Pfam" id="PF00768"/>
    </source>
</evidence>
<feature type="binding site" evidence="8">
    <location>
        <position position="248"/>
    </location>
    <ligand>
        <name>substrate</name>
    </ligand>
</feature>
<name>A0A8J6PGT5_9HYPH</name>
<evidence type="ECO:0000256" key="10">
    <source>
        <dbReference type="SAM" id="SignalP"/>
    </source>
</evidence>
<gene>
    <name evidence="12" type="ORF">ICI42_03375</name>
</gene>
<keyword evidence="13" id="KW-1185">Reference proteome</keyword>
<organism evidence="12 13">
    <name type="scientific">Oryzicola mucosus</name>
    <dbReference type="NCBI Taxonomy" id="2767425"/>
    <lineage>
        <taxon>Bacteria</taxon>
        <taxon>Pseudomonadati</taxon>
        <taxon>Pseudomonadota</taxon>
        <taxon>Alphaproteobacteria</taxon>
        <taxon>Hyphomicrobiales</taxon>
        <taxon>Phyllobacteriaceae</taxon>
        <taxon>Oryzicola</taxon>
    </lineage>
</organism>
<dbReference type="GO" id="GO:0009252">
    <property type="term" value="P:peptidoglycan biosynthetic process"/>
    <property type="evidence" value="ECO:0007669"/>
    <property type="project" value="UniProtKB-KW"/>
</dbReference>
<dbReference type="InterPro" id="IPR001967">
    <property type="entry name" value="Peptidase_S11_N"/>
</dbReference>
<dbReference type="EMBL" id="JACVVX010000001">
    <property type="protein sequence ID" value="MBD0413688.1"/>
    <property type="molecule type" value="Genomic_DNA"/>
</dbReference>
<keyword evidence="3" id="KW-0378">Hydrolase</keyword>
<dbReference type="Pfam" id="PF00768">
    <property type="entry name" value="Peptidase_S11"/>
    <property type="match status" value="1"/>
</dbReference>
<feature type="chain" id="PRO_5035328382" evidence="10">
    <location>
        <begin position="34"/>
        <end position="311"/>
    </location>
</feature>
<evidence type="ECO:0000313" key="13">
    <source>
        <dbReference type="Proteomes" id="UP000643405"/>
    </source>
</evidence>
<dbReference type="SUPFAM" id="SSF56601">
    <property type="entry name" value="beta-lactamase/transpeptidase-like"/>
    <property type="match status" value="1"/>
</dbReference>
<keyword evidence="5" id="KW-0573">Peptidoglycan synthesis</keyword>
<dbReference type="Proteomes" id="UP000643405">
    <property type="component" value="Unassembled WGS sequence"/>
</dbReference>